<name>A0AAE3R5F6_9BACT</name>
<dbReference type="InterPro" id="IPR052893">
    <property type="entry name" value="TCS_response_regulator"/>
</dbReference>
<keyword evidence="4" id="KW-1185">Reference proteome</keyword>
<dbReference type="SUPFAM" id="SSF52172">
    <property type="entry name" value="CheY-like"/>
    <property type="match status" value="1"/>
</dbReference>
<reference evidence="3" key="1">
    <citation type="submission" date="2023-05" db="EMBL/GenBank/DDBJ databases">
        <authorList>
            <person name="Zhang X."/>
        </authorList>
    </citation>
    <scope>NUCLEOTIDE SEQUENCE</scope>
    <source>
        <strain evidence="3">BD1B2-1</strain>
    </source>
</reference>
<dbReference type="Pfam" id="PF00072">
    <property type="entry name" value="Response_reg"/>
    <property type="match status" value="1"/>
</dbReference>
<feature type="domain" description="Response regulatory" evidence="2">
    <location>
        <begin position="3"/>
        <end position="127"/>
    </location>
</feature>
<dbReference type="EMBL" id="JASJOU010000004">
    <property type="protein sequence ID" value="MDJ1501729.1"/>
    <property type="molecule type" value="Genomic_DNA"/>
</dbReference>
<proteinExistence type="predicted"/>
<dbReference type="PANTHER" id="PTHR44520">
    <property type="entry name" value="RESPONSE REGULATOR RCP1-RELATED"/>
    <property type="match status" value="1"/>
</dbReference>
<evidence type="ECO:0000313" key="4">
    <source>
        <dbReference type="Proteomes" id="UP001232063"/>
    </source>
</evidence>
<dbReference type="Proteomes" id="UP001232063">
    <property type="component" value="Unassembled WGS sequence"/>
</dbReference>
<sequence length="142" mass="16406">MLPILIVDDDKDDQLLLATAFKENRIPNQLKFFNDGMELINYIDPLKLEHNKLPAFILLDLNMPRLNGLQVLKHMKEDILLRSIPIVILSTSQSISQIRECYKLGANCYIVKPDSFDSLMDISAQLYRFWTTVVTLPNKSRN</sequence>
<organism evidence="3 4">
    <name type="scientific">Xanthocytophaga agilis</name>
    <dbReference type="NCBI Taxonomy" id="3048010"/>
    <lineage>
        <taxon>Bacteria</taxon>
        <taxon>Pseudomonadati</taxon>
        <taxon>Bacteroidota</taxon>
        <taxon>Cytophagia</taxon>
        <taxon>Cytophagales</taxon>
        <taxon>Rhodocytophagaceae</taxon>
        <taxon>Xanthocytophaga</taxon>
    </lineage>
</organism>
<dbReference type="GO" id="GO:0000160">
    <property type="term" value="P:phosphorelay signal transduction system"/>
    <property type="evidence" value="ECO:0007669"/>
    <property type="project" value="InterPro"/>
</dbReference>
<dbReference type="CDD" id="cd17557">
    <property type="entry name" value="REC_Rcp-like"/>
    <property type="match status" value="1"/>
</dbReference>
<keyword evidence="1" id="KW-0597">Phosphoprotein</keyword>
<dbReference type="InterPro" id="IPR001789">
    <property type="entry name" value="Sig_transdc_resp-reg_receiver"/>
</dbReference>
<accession>A0AAE3R5F6</accession>
<dbReference type="SMART" id="SM00448">
    <property type="entry name" value="REC"/>
    <property type="match status" value="1"/>
</dbReference>
<feature type="modified residue" description="4-aspartylphosphate" evidence="1">
    <location>
        <position position="60"/>
    </location>
</feature>
<dbReference type="RefSeq" id="WP_314511332.1">
    <property type="nucleotide sequence ID" value="NZ_JASJOU010000004.1"/>
</dbReference>
<dbReference type="AlphaFoldDB" id="A0AAE3R5F6"/>
<dbReference type="Gene3D" id="3.40.50.2300">
    <property type="match status" value="1"/>
</dbReference>
<evidence type="ECO:0000259" key="2">
    <source>
        <dbReference type="PROSITE" id="PS50110"/>
    </source>
</evidence>
<comment type="caution">
    <text evidence="3">The sequence shown here is derived from an EMBL/GenBank/DDBJ whole genome shotgun (WGS) entry which is preliminary data.</text>
</comment>
<dbReference type="InterPro" id="IPR011006">
    <property type="entry name" value="CheY-like_superfamily"/>
</dbReference>
<evidence type="ECO:0000313" key="3">
    <source>
        <dbReference type="EMBL" id="MDJ1501729.1"/>
    </source>
</evidence>
<protein>
    <submittedName>
        <fullName evidence="3">Response regulator</fullName>
    </submittedName>
</protein>
<gene>
    <name evidence="3" type="ORF">QNI22_13770</name>
</gene>
<dbReference type="PROSITE" id="PS50110">
    <property type="entry name" value="RESPONSE_REGULATORY"/>
    <property type="match status" value="1"/>
</dbReference>
<evidence type="ECO:0000256" key="1">
    <source>
        <dbReference type="PROSITE-ProRule" id="PRU00169"/>
    </source>
</evidence>